<evidence type="ECO:0000313" key="1">
    <source>
        <dbReference type="Proteomes" id="UP000504633"/>
    </source>
</evidence>
<protein>
    <submittedName>
        <fullName evidence="2">Uncharacterized protein LOC111594999</fullName>
    </submittedName>
</protein>
<dbReference type="Proteomes" id="UP000504633">
    <property type="component" value="Unplaced"/>
</dbReference>
<dbReference type="OMA" id="IPMEMEQ"/>
<keyword evidence="1" id="KW-1185">Reference proteome</keyword>
<accession>A0A6J1LLD6</accession>
<dbReference type="GeneID" id="111594999"/>
<name>A0A6J1LLD6_DROHY</name>
<dbReference type="RefSeq" id="XP_023164267.1">
    <property type="nucleotide sequence ID" value="XM_023308499.2"/>
</dbReference>
<gene>
    <name evidence="2" type="primary">LOC111594999</name>
</gene>
<proteinExistence type="predicted"/>
<evidence type="ECO:0000313" key="2">
    <source>
        <dbReference type="RefSeq" id="XP_023164267.1"/>
    </source>
</evidence>
<dbReference type="KEGG" id="dhe:111594999"/>
<organism evidence="1 2">
    <name type="scientific">Drosophila hydei</name>
    <name type="common">Fruit fly</name>
    <dbReference type="NCBI Taxonomy" id="7224"/>
    <lineage>
        <taxon>Eukaryota</taxon>
        <taxon>Metazoa</taxon>
        <taxon>Ecdysozoa</taxon>
        <taxon>Arthropoda</taxon>
        <taxon>Hexapoda</taxon>
        <taxon>Insecta</taxon>
        <taxon>Pterygota</taxon>
        <taxon>Neoptera</taxon>
        <taxon>Endopterygota</taxon>
        <taxon>Diptera</taxon>
        <taxon>Brachycera</taxon>
        <taxon>Muscomorpha</taxon>
        <taxon>Ephydroidea</taxon>
        <taxon>Drosophilidae</taxon>
        <taxon>Drosophila</taxon>
    </lineage>
</organism>
<reference evidence="2" key="1">
    <citation type="submission" date="2025-08" db="UniProtKB">
        <authorList>
            <consortium name="RefSeq"/>
        </authorList>
    </citation>
    <scope>IDENTIFICATION</scope>
    <source>
        <strain evidence="2">15085-1641.00</strain>
        <tissue evidence="2">Whole body</tissue>
    </source>
</reference>
<dbReference type="OrthoDB" id="10071059at2759"/>
<sequence>MHFTDLTNFMEYMQNVEPTRAEILEQLRKRELYVPNAECLPMEQLLHMYNCFIVPHPRRERRERRRTLTETLPKRATESAPVELEQLTKRAKMVCVTSEKRPSELSTESLGHLLNSSRKRIKVELQQ</sequence>
<dbReference type="AlphaFoldDB" id="A0A6J1LLD6"/>